<keyword evidence="11" id="KW-1185">Reference proteome</keyword>
<evidence type="ECO:0000256" key="3">
    <source>
        <dbReference type="ARBA" id="ARBA00022475"/>
    </source>
</evidence>
<evidence type="ECO:0000256" key="5">
    <source>
        <dbReference type="ARBA" id="ARBA00022989"/>
    </source>
</evidence>
<dbReference type="PANTHER" id="PTHR45826">
    <property type="entry name" value="POLYAMINE TRANSPORTER PUT1"/>
    <property type="match status" value="1"/>
</dbReference>
<feature type="transmembrane region" description="Helical" evidence="9">
    <location>
        <begin position="496"/>
        <end position="517"/>
    </location>
</feature>
<feature type="transmembrane region" description="Helical" evidence="9">
    <location>
        <begin position="432"/>
        <end position="452"/>
    </location>
</feature>
<evidence type="ECO:0000256" key="7">
    <source>
        <dbReference type="ARBA" id="ARBA00024041"/>
    </source>
</evidence>
<dbReference type="GO" id="GO:0005886">
    <property type="term" value="C:plasma membrane"/>
    <property type="evidence" value="ECO:0007669"/>
    <property type="project" value="UniProtKB-SubCell"/>
</dbReference>
<dbReference type="OrthoDB" id="5982228at2759"/>
<feature type="transmembrane region" description="Helical" evidence="9">
    <location>
        <begin position="383"/>
        <end position="401"/>
    </location>
</feature>
<feature type="transmembrane region" description="Helical" evidence="9">
    <location>
        <begin position="153"/>
        <end position="175"/>
    </location>
</feature>
<evidence type="ECO:0000256" key="9">
    <source>
        <dbReference type="SAM" id="Phobius"/>
    </source>
</evidence>
<accession>A0A2R5GSK2</accession>
<feature type="compositionally biased region" description="Acidic residues" evidence="8">
    <location>
        <begin position="620"/>
        <end position="638"/>
    </location>
</feature>
<feature type="transmembrane region" description="Helical" evidence="9">
    <location>
        <begin position="341"/>
        <end position="363"/>
    </location>
</feature>
<evidence type="ECO:0000256" key="2">
    <source>
        <dbReference type="ARBA" id="ARBA00022448"/>
    </source>
</evidence>
<dbReference type="InterPro" id="IPR044566">
    <property type="entry name" value="RMV1-like"/>
</dbReference>
<gene>
    <name evidence="10" type="ORF">FCC1311_100802</name>
</gene>
<feature type="region of interest" description="Disordered" evidence="8">
    <location>
        <begin position="616"/>
        <end position="645"/>
    </location>
</feature>
<dbReference type="PANTHER" id="PTHR45826:SF2">
    <property type="entry name" value="AMINO ACID TRANSPORTER"/>
    <property type="match status" value="1"/>
</dbReference>
<name>A0A2R5GSK2_9STRA</name>
<keyword evidence="6 9" id="KW-0472">Membrane</keyword>
<dbReference type="Pfam" id="PF13520">
    <property type="entry name" value="AA_permease_2"/>
    <property type="match status" value="1"/>
</dbReference>
<reference evidence="10 11" key="1">
    <citation type="submission" date="2017-12" db="EMBL/GenBank/DDBJ databases">
        <title>Sequencing, de novo assembly and annotation of complete genome of a new Thraustochytrid species, strain FCC1311.</title>
        <authorList>
            <person name="Sedici K."/>
            <person name="Godart F."/>
            <person name="Aiese Cigliano R."/>
            <person name="Sanseverino W."/>
            <person name="Barakat M."/>
            <person name="Ortet P."/>
            <person name="Marechal E."/>
            <person name="Cagnac O."/>
            <person name="Amato A."/>
        </authorList>
    </citation>
    <scope>NUCLEOTIDE SEQUENCE [LARGE SCALE GENOMIC DNA]</scope>
</reference>
<feature type="region of interest" description="Disordered" evidence="8">
    <location>
        <begin position="1"/>
        <end position="36"/>
    </location>
</feature>
<dbReference type="InParanoid" id="A0A2R5GSK2"/>
<feature type="transmembrane region" description="Helical" evidence="9">
    <location>
        <begin position="266"/>
        <end position="287"/>
    </location>
</feature>
<feature type="region of interest" description="Disordered" evidence="8">
    <location>
        <begin position="60"/>
        <end position="82"/>
    </location>
</feature>
<evidence type="ECO:0000313" key="10">
    <source>
        <dbReference type="EMBL" id="GBG33857.1"/>
    </source>
</evidence>
<comment type="caution">
    <text evidence="10">The sequence shown here is derived from an EMBL/GenBank/DDBJ whole genome shotgun (WGS) entry which is preliminary data.</text>
</comment>
<organism evidence="10 11">
    <name type="scientific">Hondaea fermentalgiana</name>
    <dbReference type="NCBI Taxonomy" id="2315210"/>
    <lineage>
        <taxon>Eukaryota</taxon>
        <taxon>Sar</taxon>
        <taxon>Stramenopiles</taxon>
        <taxon>Bigyra</taxon>
        <taxon>Labyrinthulomycetes</taxon>
        <taxon>Thraustochytrida</taxon>
        <taxon>Thraustochytriidae</taxon>
        <taxon>Hondaea</taxon>
    </lineage>
</organism>
<evidence type="ECO:0000256" key="1">
    <source>
        <dbReference type="ARBA" id="ARBA00004651"/>
    </source>
</evidence>
<evidence type="ECO:0000313" key="11">
    <source>
        <dbReference type="Proteomes" id="UP000241890"/>
    </source>
</evidence>
<keyword evidence="2" id="KW-0813">Transport</keyword>
<evidence type="ECO:0000256" key="4">
    <source>
        <dbReference type="ARBA" id="ARBA00022692"/>
    </source>
</evidence>
<dbReference type="Gene3D" id="1.20.1740.10">
    <property type="entry name" value="Amino acid/polyamine transporter I"/>
    <property type="match status" value="1"/>
</dbReference>
<dbReference type="AlphaFoldDB" id="A0A2R5GSK2"/>
<keyword evidence="5 9" id="KW-1133">Transmembrane helix</keyword>
<keyword evidence="4 9" id="KW-0812">Transmembrane</keyword>
<dbReference type="InterPro" id="IPR002293">
    <property type="entry name" value="AA/rel_permease1"/>
</dbReference>
<dbReference type="GO" id="GO:0015203">
    <property type="term" value="F:polyamine transmembrane transporter activity"/>
    <property type="evidence" value="ECO:0007669"/>
    <property type="project" value="UniProtKB-ARBA"/>
</dbReference>
<dbReference type="Proteomes" id="UP000241890">
    <property type="component" value="Unassembled WGS sequence"/>
</dbReference>
<comment type="similarity">
    <text evidence="7">Belongs to the amino acid-polyamine-organocation (APC) superfamily. Polyamine:cation symporter (PHS) (TC 2.A.3.12) family.</text>
</comment>
<feature type="transmembrane region" description="Helical" evidence="9">
    <location>
        <begin position="523"/>
        <end position="542"/>
    </location>
</feature>
<evidence type="ECO:0000256" key="6">
    <source>
        <dbReference type="ARBA" id="ARBA00023136"/>
    </source>
</evidence>
<proteinExistence type="inferred from homology"/>
<comment type="subcellular location">
    <subcellularLocation>
        <location evidence="1">Cell membrane</location>
        <topology evidence="1">Multi-pass membrane protein</topology>
    </subcellularLocation>
</comment>
<evidence type="ECO:0000256" key="8">
    <source>
        <dbReference type="SAM" id="MobiDB-lite"/>
    </source>
</evidence>
<protein>
    <submittedName>
        <fullName evidence="10">Amino acid-polyamine transporter, putative</fullName>
    </submittedName>
</protein>
<feature type="transmembrane region" description="Helical" evidence="9">
    <location>
        <begin position="464"/>
        <end position="484"/>
    </location>
</feature>
<dbReference type="EMBL" id="BEYU01000171">
    <property type="protein sequence ID" value="GBG33857.1"/>
    <property type="molecule type" value="Genomic_DNA"/>
</dbReference>
<sequence>MLTSSSARVQQAVLHSAATGSQSEGPGDGLGGLLGFSDTGSGQIRRRLNSGNRDGEAAMLHPVDAASGPSHSRRNSGGGEVELHSVGTGLPGSGFTEVSLHDDDAGVDDHLHAIDTNETKQGLNMWRLAALTFFTVSGGPYGLEPLVKTVGPFYSIIGLLVVPWVWGMPCALMTAELASAIPEMGGYISWVQRTMGDFWAFQNGIWNIFSNTLDNALYPVMFVDYIEEMMGPTFEFSFMTRFLIGAIMVVFLGFVNVIGVDVVGDGAGVFGIFVILPFLFLVLIGFASGEVDPSDWGESNANLDFGLYVSMLLWNTCGYDSAGTCAAEVENPGKIYPRAMLLTIILTTLLYVLPIMAGVSFATDYSAWEDGHFVTIGELIGGKFLKIFVLVAGCVSSLGLLNSTMCTSSRALACIAGFGYAPKSLARIHPKYGTPIVAIMINSVSIIGMIATGLDFEAIAQLSMWLYALTLAFEFFALMLLRSQEPELERPYRIPLGYWSLWLMCSMPLGCCVALMLLSEPRTWAICGCILLFGAVMLIPYYRSSGKTIYVPKCLRRVCYLCCRCYSFRAVKVDDQDNGELGDDDDDDYIDTKFTTNNAGAVQMTDLNLGAASRNKFDHDNDDDDDDDDDVDYVDDDNLAPIRLT</sequence>
<keyword evidence="3" id="KW-1003">Cell membrane</keyword>
<feature type="transmembrane region" description="Helical" evidence="9">
    <location>
        <begin position="238"/>
        <end position="260"/>
    </location>
</feature>